<evidence type="ECO:0000256" key="4">
    <source>
        <dbReference type="ARBA" id="ARBA00023125"/>
    </source>
</evidence>
<dbReference type="SUPFAM" id="SSF88659">
    <property type="entry name" value="Sigma3 and sigma4 domains of RNA polymerase sigma factors"/>
    <property type="match status" value="1"/>
</dbReference>
<reference evidence="9" key="1">
    <citation type="journal article" date="2019" name="Int. J. Syst. Evol. Microbiol.">
        <title>The Global Catalogue of Microorganisms (GCM) 10K type strain sequencing project: providing services to taxonomists for standard genome sequencing and annotation.</title>
        <authorList>
            <consortium name="The Broad Institute Genomics Platform"/>
            <consortium name="The Broad Institute Genome Sequencing Center for Infectious Disease"/>
            <person name="Wu L."/>
            <person name="Ma J."/>
        </authorList>
    </citation>
    <scope>NUCLEOTIDE SEQUENCE [LARGE SCALE GENOMIC DNA]</scope>
    <source>
        <strain evidence="9">JCM 16014</strain>
    </source>
</reference>
<evidence type="ECO:0000259" key="6">
    <source>
        <dbReference type="Pfam" id="PF04542"/>
    </source>
</evidence>
<gene>
    <name evidence="8" type="ORF">GCM10009839_13510</name>
</gene>
<dbReference type="PANTHER" id="PTHR43133">
    <property type="entry name" value="RNA POLYMERASE ECF-TYPE SIGMA FACTO"/>
    <property type="match status" value="1"/>
</dbReference>
<accession>A0ABP5F701</accession>
<evidence type="ECO:0000256" key="2">
    <source>
        <dbReference type="ARBA" id="ARBA00023015"/>
    </source>
</evidence>
<dbReference type="InterPro" id="IPR036388">
    <property type="entry name" value="WH-like_DNA-bd_sf"/>
</dbReference>
<keyword evidence="3" id="KW-0731">Sigma factor</keyword>
<sequence length="178" mass="20091">MTTMVLSAPDCRRHSGSHDVAELYEQHRLPLTRLAVLMLGDTASAEDAVQEVFVKLWSRCELLENVASPPSYLRTAVVNRARSVQRRRKTEREHLPEFVPSVEPAEATALLPLEHREVLEAVRALPIRQRDVLILRYWADLSEAEIARTLGITRGTVKSATSRGMQTLTRQLRDGRSA</sequence>
<keyword evidence="5" id="KW-0804">Transcription</keyword>
<keyword evidence="9" id="KW-1185">Reference proteome</keyword>
<dbReference type="InterPro" id="IPR007627">
    <property type="entry name" value="RNA_pol_sigma70_r2"/>
</dbReference>
<dbReference type="Gene3D" id="1.10.1740.10">
    <property type="match status" value="1"/>
</dbReference>
<evidence type="ECO:0000256" key="3">
    <source>
        <dbReference type="ARBA" id="ARBA00023082"/>
    </source>
</evidence>
<dbReference type="InterPro" id="IPR014284">
    <property type="entry name" value="RNA_pol_sigma-70_dom"/>
</dbReference>
<name>A0ABP5F701_9ACTN</name>
<organism evidence="8 9">
    <name type="scientific">Catenulispora yoronensis</name>
    <dbReference type="NCBI Taxonomy" id="450799"/>
    <lineage>
        <taxon>Bacteria</taxon>
        <taxon>Bacillati</taxon>
        <taxon>Actinomycetota</taxon>
        <taxon>Actinomycetes</taxon>
        <taxon>Catenulisporales</taxon>
        <taxon>Catenulisporaceae</taxon>
        <taxon>Catenulispora</taxon>
    </lineage>
</organism>
<dbReference type="InterPro" id="IPR013325">
    <property type="entry name" value="RNA_pol_sigma_r2"/>
</dbReference>
<comment type="caution">
    <text evidence="8">The sequence shown here is derived from an EMBL/GenBank/DDBJ whole genome shotgun (WGS) entry which is preliminary data.</text>
</comment>
<dbReference type="InterPro" id="IPR013324">
    <property type="entry name" value="RNA_pol_sigma_r3/r4-like"/>
</dbReference>
<dbReference type="Pfam" id="PF04542">
    <property type="entry name" value="Sigma70_r2"/>
    <property type="match status" value="1"/>
</dbReference>
<dbReference type="RefSeq" id="WP_344664629.1">
    <property type="nucleotide sequence ID" value="NZ_BAAAQN010000006.1"/>
</dbReference>
<dbReference type="Proteomes" id="UP001500751">
    <property type="component" value="Unassembled WGS sequence"/>
</dbReference>
<feature type="domain" description="RNA polymerase sigma-70 region 2" evidence="6">
    <location>
        <begin position="23"/>
        <end position="89"/>
    </location>
</feature>
<keyword evidence="4" id="KW-0238">DNA-binding</keyword>
<dbReference type="Gene3D" id="1.10.10.10">
    <property type="entry name" value="Winged helix-like DNA-binding domain superfamily/Winged helix DNA-binding domain"/>
    <property type="match status" value="1"/>
</dbReference>
<proteinExistence type="inferred from homology"/>
<dbReference type="NCBIfam" id="TIGR02937">
    <property type="entry name" value="sigma70-ECF"/>
    <property type="match status" value="1"/>
</dbReference>
<feature type="domain" description="RNA polymerase sigma factor 70 region 4 type 2" evidence="7">
    <location>
        <begin position="116"/>
        <end position="168"/>
    </location>
</feature>
<dbReference type="EMBL" id="BAAAQN010000006">
    <property type="protein sequence ID" value="GAA2018612.1"/>
    <property type="molecule type" value="Genomic_DNA"/>
</dbReference>
<dbReference type="InterPro" id="IPR013249">
    <property type="entry name" value="RNA_pol_sigma70_r4_t2"/>
</dbReference>
<evidence type="ECO:0000313" key="8">
    <source>
        <dbReference type="EMBL" id="GAA2018612.1"/>
    </source>
</evidence>
<dbReference type="InterPro" id="IPR014325">
    <property type="entry name" value="RNA_pol_sigma-E_actinobac"/>
</dbReference>
<dbReference type="CDD" id="cd06171">
    <property type="entry name" value="Sigma70_r4"/>
    <property type="match status" value="1"/>
</dbReference>
<dbReference type="PANTHER" id="PTHR43133:SF50">
    <property type="entry name" value="ECF RNA POLYMERASE SIGMA FACTOR SIGM"/>
    <property type="match status" value="1"/>
</dbReference>
<keyword evidence="2" id="KW-0805">Transcription regulation</keyword>
<evidence type="ECO:0000259" key="7">
    <source>
        <dbReference type="Pfam" id="PF08281"/>
    </source>
</evidence>
<dbReference type="NCBIfam" id="TIGR02983">
    <property type="entry name" value="SigE-fam_strep"/>
    <property type="match status" value="1"/>
</dbReference>
<evidence type="ECO:0000256" key="1">
    <source>
        <dbReference type="ARBA" id="ARBA00010641"/>
    </source>
</evidence>
<dbReference type="SUPFAM" id="SSF88946">
    <property type="entry name" value="Sigma2 domain of RNA polymerase sigma factors"/>
    <property type="match status" value="1"/>
</dbReference>
<comment type="similarity">
    <text evidence="1">Belongs to the sigma-70 factor family. ECF subfamily.</text>
</comment>
<evidence type="ECO:0000256" key="5">
    <source>
        <dbReference type="ARBA" id="ARBA00023163"/>
    </source>
</evidence>
<evidence type="ECO:0000313" key="9">
    <source>
        <dbReference type="Proteomes" id="UP001500751"/>
    </source>
</evidence>
<protein>
    <submittedName>
        <fullName evidence="8">SigE family RNA polymerase sigma factor</fullName>
    </submittedName>
</protein>
<dbReference type="Pfam" id="PF08281">
    <property type="entry name" value="Sigma70_r4_2"/>
    <property type="match status" value="1"/>
</dbReference>
<dbReference type="InterPro" id="IPR039425">
    <property type="entry name" value="RNA_pol_sigma-70-like"/>
</dbReference>